<evidence type="ECO:0000256" key="8">
    <source>
        <dbReference type="ARBA" id="ARBA00023054"/>
    </source>
</evidence>
<dbReference type="InterPro" id="IPR031160">
    <property type="entry name" value="F_BAR_dom"/>
</dbReference>
<evidence type="ECO:0000256" key="10">
    <source>
        <dbReference type="ARBA" id="ARBA00055545"/>
    </source>
</evidence>
<dbReference type="Gene3D" id="2.30.30.40">
    <property type="entry name" value="SH3 Domains"/>
    <property type="match status" value="1"/>
</dbReference>
<evidence type="ECO:0000256" key="9">
    <source>
        <dbReference type="ARBA" id="ARBA00023136"/>
    </source>
</evidence>
<dbReference type="GO" id="GO:0005543">
    <property type="term" value="F:phospholipid binding"/>
    <property type="evidence" value="ECO:0007669"/>
    <property type="project" value="TreeGrafter"/>
</dbReference>
<evidence type="ECO:0000256" key="12">
    <source>
        <dbReference type="PROSITE-ProRule" id="PRU00192"/>
    </source>
</evidence>
<dbReference type="Gene3D" id="1.20.1270.60">
    <property type="entry name" value="Arfaptin homology (AH) domain/BAR domain"/>
    <property type="match status" value="1"/>
</dbReference>
<dbReference type="SMART" id="SM00326">
    <property type="entry name" value="SH3"/>
    <property type="match status" value="1"/>
</dbReference>
<dbReference type="OrthoDB" id="10255128at2759"/>
<gene>
    <name evidence="18" type="ORF">NMOB1V02_LOCUS4079</name>
</gene>
<keyword evidence="9" id="KW-0472">Membrane</keyword>
<dbReference type="AlphaFoldDB" id="A0A7R9BJ54"/>
<keyword evidence="4 12" id="KW-0728">SH3 domain</keyword>
<dbReference type="GO" id="GO:0005886">
    <property type="term" value="C:plasma membrane"/>
    <property type="evidence" value="ECO:0007669"/>
    <property type="project" value="UniProtKB-SubCell"/>
</dbReference>
<feature type="region of interest" description="Disordered" evidence="15">
    <location>
        <begin position="338"/>
        <end position="425"/>
    </location>
</feature>
<feature type="domain" description="F-BAR" evidence="17">
    <location>
        <begin position="11"/>
        <end position="280"/>
    </location>
</feature>
<feature type="domain" description="SH3" evidence="16">
    <location>
        <begin position="430"/>
        <end position="490"/>
    </location>
</feature>
<evidence type="ECO:0000259" key="16">
    <source>
        <dbReference type="PROSITE" id="PS50002"/>
    </source>
</evidence>
<evidence type="ECO:0000259" key="17">
    <source>
        <dbReference type="PROSITE" id="PS51741"/>
    </source>
</evidence>
<proteinExistence type="predicted"/>
<dbReference type="PRINTS" id="PR00452">
    <property type="entry name" value="SH3DOMAIN"/>
</dbReference>
<dbReference type="PANTHER" id="PTHR23065:SF11">
    <property type="entry name" value="SYNDAPIN, ISOFORM C"/>
    <property type="match status" value="1"/>
</dbReference>
<dbReference type="InterPro" id="IPR001060">
    <property type="entry name" value="FCH_dom"/>
</dbReference>
<dbReference type="CDD" id="cd11843">
    <property type="entry name" value="SH3_PACSIN"/>
    <property type="match status" value="1"/>
</dbReference>
<name>A0A7R9BJ54_9CRUS</name>
<dbReference type="PROSITE" id="PS50002">
    <property type="entry name" value="SH3"/>
    <property type="match status" value="1"/>
</dbReference>
<accession>A0A7R9BJ54</accession>
<dbReference type="CDD" id="cd07655">
    <property type="entry name" value="F-BAR_PACSIN"/>
    <property type="match status" value="1"/>
</dbReference>
<sequence length="490" mass="56177">MSQHSDDALLTPTTESFWEPGNYKRTTKRIEDGNKLCNELVTLLQERAEIEKSYAKSLKGWSKKWNEIIEKGPEYGTMEAAWKGTLMEAERLSEVHVAVRDKLVNEVSPKIRDWQKENYHKSMMQIKEKKDMDDKFKKEQKPWAKLLDKVNKARADYHTACKNEKTAINQDRNSGADTSLSPDALRKLKDRVDKAKEEVQKTKERYEFALKEINDYNPIYVENMTKVFEKCQESEADRLMFIKDILFLAHESLNISTNPQLPQIYEELHHTINNADNVKDLRWWSNNHGVNMAMNWPQFEEYSEEFREIAKKNPKTGGHIPDANITLLHQRSVGEDLPEYTADGQRPSYKFKKPGKGSGKEISSKQETQHPSSSNPSPSSSDKGNNVQSMTKSHAQPSTNGTTANNKDANPFEEEEWEDYSNDALVDNGEVGVPVRALYDYDGVEADELSFKTGDVFEKLEDEDEQGWCKGRKDGRVGLYPANYVEAVSS</sequence>
<evidence type="ECO:0000256" key="5">
    <source>
        <dbReference type="ARBA" id="ARBA00022475"/>
    </source>
</evidence>
<comment type="subunit">
    <text evidence="11">Homodimer. May form heterooligomers with other PACSINs. Interacts (via SH3 domain) with DNM1, SYNJ1 and WASL. Interacts with TRPV4.</text>
</comment>
<dbReference type="SUPFAM" id="SSF50044">
    <property type="entry name" value="SH3-domain"/>
    <property type="match status" value="1"/>
</dbReference>
<evidence type="ECO:0000313" key="18">
    <source>
        <dbReference type="EMBL" id="CAD7276310.1"/>
    </source>
</evidence>
<dbReference type="SUPFAM" id="SSF103657">
    <property type="entry name" value="BAR/IMD domain-like"/>
    <property type="match status" value="1"/>
</dbReference>
<feature type="coiled-coil region" evidence="14">
    <location>
        <begin position="185"/>
        <end position="212"/>
    </location>
</feature>
<keyword evidence="7" id="KW-0597">Phosphoprotein</keyword>
<dbReference type="FunFam" id="1.20.1270.60:FF:000009">
    <property type="entry name" value="Protein kinase C and casein kinase substrate in neurons 2"/>
    <property type="match status" value="1"/>
</dbReference>
<keyword evidence="19" id="KW-1185">Reference proteome</keyword>
<dbReference type="Pfam" id="PF14604">
    <property type="entry name" value="SH3_9"/>
    <property type="match status" value="1"/>
</dbReference>
<evidence type="ECO:0000256" key="11">
    <source>
        <dbReference type="ARBA" id="ARBA00064966"/>
    </source>
</evidence>
<evidence type="ECO:0000256" key="4">
    <source>
        <dbReference type="ARBA" id="ARBA00022443"/>
    </source>
</evidence>
<evidence type="ECO:0000256" key="6">
    <source>
        <dbReference type="ARBA" id="ARBA00022490"/>
    </source>
</evidence>
<evidence type="ECO:0000313" key="19">
    <source>
        <dbReference type="Proteomes" id="UP000678499"/>
    </source>
</evidence>
<keyword evidence="8 13" id="KW-0175">Coiled coil</keyword>
<comment type="subcellular location">
    <subcellularLocation>
        <location evidence="2">Cell membrane</location>
    </subcellularLocation>
    <subcellularLocation>
        <location evidence="3">Cytoplasm</location>
    </subcellularLocation>
    <subcellularLocation>
        <location evidence="1">Endomembrane system</location>
        <topology evidence="1">Peripheral membrane protein</topology>
    </subcellularLocation>
</comment>
<dbReference type="GO" id="GO:0007010">
    <property type="term" value="P:cytoskeleton organization"/>
    <property type="evidence" value="ECO:0007669"/>
    <property type="project" value="TreeGrafter"/>
</dbReference>
<dbReference type="InterPro" id="IPR027267">
    <property type="entry name" value="AH/BAR_dom_sf"/>
</dbReference>
<evidence type="ECO:0000256" key="3">
    <source>
        <dbReference type="ARBA" id="ARBA00004496"/>
    </source>
</evidence>
<dbReference type="InterPro" id="IPR001452">
    <property type="entry name" value="SH3_domain"/>
</dbReference>
<feature type="compositionally biased region" description="Basic and acidic residues" evidence="15">
    <location>
        <begin position="358"/>
        <end position="368"/>
    </location>
</feature>
<protein>
    <recommendedName>
        <fullName evidence="20">Protein kinase C and casein kinase substrate in neurons protein 1</fullName>
    </recommendedName>
</protein>
<feature type="compositionally biased region" description="Low complexity" evidence="15">
    <location>
        <begin position="371"/>
        <end position="381"/>
    </location>
</feature>
<dbReference type="PROSITE" id="PS51741">
    <property type="entry name" value="F_BAR"/>
    <property type="match status" value="1"/>
</dbReference>
<feature type="compositionally biased region" description="Polar residues" evidence="15">
    <location>
        <begin position="382"/>
        <end position="408"/>
    </location>
</feature>
<dbReference type="FunFam" id="2.30.30.40:FF:000014">
    <property type="entry name" value="Kinase C and casein kinase substrate in neurons protein"/>
    <property type="match status" value="1"/>
</dbReference>
<evidence type="ECO:0000256" key="15">
    <source>
        <dbReference type="SAM" id="MobiDB-lite"/>
    </source>
</evidence>
<evidence type="ECO:0000256" key="2">
    <source>
        <dbReference type="ARBA" id="ARBA00004236"/>
    </source>
</evidence>
<dbReference type="EMBL" id="OA882634">
    <property type="protein sequence ID" value="CAD7276310.1"/>
    <property type="molecule type" value="Genomic_DNA"/>
</dbReference>
<keyword evidence="6" id="KW-0963">Cytoplasm</keyword>
<dbReference type="GO" id="GO:0030100">
    <property type="term" value="P:regulation of endocytosis"/>
    <property type="evidence" value="ECO:0007669"/>
    <property type="project" value="TreeGrafter"/>
</dbReference>
<evidence type="ECO:0000256" key="13">
    <source>
        <dbReference type="PROSITE-ProRule" id="PRU01077"/>
    </source>
</evidence>
<evidence type="ECO:0000256" key="7">
    <source>
        <dbReference type="ARBA" id="ARBA00022553"/>
    </source>
</evidence>
<evidence type="ECO:0000256" key="14">
    <source>
        <dbReference type="SAM" id="Coils"/>
    </source>
</evidence>
<reference evidence="18" key="1">
    <citation type="submission" date="2020-11" db="EMBL/GenBank/DDBJ databases">
        <authorList>
            <person name="Tran Van P."/>
        </authorList>
    </citation>
    <scope>NUCLEOTIDE SEQUENCE</scope>
</reference>
<organism evidence="18">
    <name type="scientific">Notodromas monacha</name>
    <dbReference type="NCBI Taxonomy" id="399045"/>
    <lineage>
        <taxon>Eukaryota</taxon>
        <taxon>Metazoa</taxon>
        <taxon>Ecdysozoa</taxon>
        <taxon>Arthropoda</taxon>
        <taxon>Crustacea</taxon>
        <taxon>Oligostraca</taxon>
        <taxon>Ostracoda</taxon>
        <taxon>Podocopa</taxon>
        <taxon>Podocopida</taxon>
        <taxon>Cypridocopina</taxon>
        <taxon>Cypridoidea</taxon>
        <taxon>Cyprididae</taxon>
        <taxon>Notodromas</taxon>
    </lineage>
</organism>
<dbReference type="InterPro" id="IPR036028">
    <property type="entry name" value="SH3-like_dom_sf"/>
</dbReference>
<keyword evidence="5" id="KW-1003">Cell membrane</keyword>
<dbReference type="Proteomes" id="UP000678499">
    <property type="component" value="Unassembled WGS sequence"/>
</dbReference>
<evidence type="ECO:0000256" key="1">
    <source>
        <dbReference type="ARBA" id="ARBA00004184"/>
    </source>
</evidence>
<dbReference type="PANTHER" id="PTHR23065">
    <property type="entry name" value="PROLINE-SERINE-THREONINE PHOSPHATASE INTERACTING PROTEIN 1"/>
    <property type="match status" value="1"/>
</dbReference>
<dbReference type="EMBL" id="CAJPEX010000597">
    <property type="protein sequence ID" value="CAG0916462.1"/>
    <property type="molecule type" value="Genomic_DNA"/>
</dbReference>
<evidence type="ECO:0008006" key="20">
    <source>
        <dbReference type="Google" id="ProtNLM"/>
    </source>
</evidence>
<dbReference type="SMART" id="SM00055">
    <property type="entry name" value="FCH"/>
    <property type="match status" value="1"/>
</dbReference>
<feature type="compositionally biased region" description="Acidic residues" evidence="15">
    <location>
        <begin position="411"/>
        <end position="421"/>
    </location>
</feature>
<comment type="function">
    <text evidence="10">Plays a role in endocytosis and regulates internalization of plasma membrane proteins. Overexpression impairs internalization of SLC2A1/GLUT1 and TRPV4 and increases the levels of SLC2A1/GLUT1 and TRPV4 at the cell membrane. Inhibits the TRPV4 calcium channel activity.</text>
</comment>
<dbReference type="Pfam" id="PF00611">
    <property type="entry name" value="FCH"/>
    <property type="match status" value="1"/>
</dbReference>
<dbReference type="GO" id="GO:0005768">
    <property type="term" value="C:endosome"/>
    <property type="evidence" value="ECO:0007669"/>
    <property type="project" value="TreeGrafter"/>
</dbReference>
<dbReference type="GO" id="GO:0097320">
    <property type="term" value="P:plasma membrane tubulation"/>
    <property type="evidence" value="ECO:0007669"/>
    <property type="project" value="TreeGrafter"/>
</dbReference>